<evidence type="ECO:0000256" key="3">
    <source>
        <dbReference type="RuleBase" id="RU000590"/>
    </source>
</evidence>
<comment type="caution">
    <text evidence="5">The sequence shown here is derived from an EMBL/GenBank/DDBJ whole genome shotgun (WGS) entry which is preliminary data.</text>
</comment>
<dbReference type="PANTHER" id="PTHR43763">
    <property type="entry name" value="XAA-PRO AMINOPEPTIDASE 1"/>
    <property type="match status" value="1"/>
</dbReference>
<keyword evidence="2" id="KW-0378">Hydrolase</keyword>
<dbReference type="Pfam" id="PF00557">
    <property type="entry name" value="Peptidase_M24"/>
    <property type="match status" value="1"/>
</dbReference>
<dbReference type="InterPro" id="IPR036005">
    <property type="entry name" value="Creatinase/aminopeptidase-like"/>
</dbReference>
<dbReference type="Proteomes" id="UP000824139">
    <property type="component" value="Unassembled WGS sequence"/>
</dbReference>
<dbReference type="GO" id="GO:0046872">
    <property type="term" value="F:metal ion binding"/>
    <property type="evidence" value="ECO:0007669"/>
    <property type="project" value="UniProtKB-KW"/>
</dbReference>
<organism evidence="5 6">
    <name type="scientific">Candidatus Scatenecus faecavium</name>
    <dbReference type="NCBI Taxonomy" id="2840915"/>
    <lineage>
        <taxon>Bacteria</taxon>
        <taxon>Candidatus Scatenecus</taxon>
    </lineage>
</organism>
<gene>
    <name evidence="5" type="ORF">IAD41_06600</name>
</gene>
<accession>A0A9D1FWZ5</accession>
<evidence type="ECO:0000313" key="6">
    <source>
        <dbReference type="Proteomes" id="UP000824139"/>
    </source>
</evidence>
<feature type="non-terminal residue" evidence="5">
    <location>
        <position position="1"/>
    </location>
</feature>
<dbReference type="InterPro" id="IPR001131">
    <property type="entry name" value="Peptidase_M24B_aminopep-P_CS"/>
</dbReference>
<keyword evidence="1 3" id="KW-0479">Metal-binding</keyword>
<dbReference type="EMBL" id="DVJO01000146">
    <property type="protein sequence ID" value="HIS83254.1"/>
    <property type="molecule type" value="Genomic_DNA"/>
</dbReference>
<dbReference type="AlphaFoldDB" id="A0A9D1FWZ5"/>
<evidence type="ECO:0000256" key="2">
    <source>
        <dbReference type="ARBA" id="ARBA00022801"/>
    </source>
</evidence>
<protein>
    <submittedName>
        <fullName evidence="5">M24 family metallopeptidase</fullName>
    </submittedName>
</protein>
<dbReference type="PROSITE" id="PS00491">
    <property type="entry name" value="PROLINE_PEPTIDASE"/>
    <property type="match status" value="1"/>
</dbReference>
<dbReference type="GO" id="GO:0016787">
    <property type="term" value="F:hydrolase activity"/>
    <property type="evidence" value="ECO:0007669"/>
    <property type="project" value="UniProtKB-KW"/>
</dbReference>
<reference evidence="5" key="2">
    <citation type="journal article" date="2021" name="PeerJ">
        <title>Extensive microbial diversity within the chicken gut microbiome revealed by metagenomics and culture.</title>
        <authorList>
            <person name="Gilroy R."/>
            <person name="Ravi A."/>
            <person name="Getino M."/>
            <person name="Pursley I."/>
            <person name="Horton D.L."/>
            <person name="Alikhan N.F."/>
            <person name="Baker D."/>
            <person name="Gharbi K."/>
            <person name="Hall N."/>
            <person name="Watson M."/>
            <person name="Adriaenssens E.M."/>
            <person name="Foster-Nyarko E."/>
            <person name="Jarju S."/>
            <person name="Secka A."/>
            <person name="Antonio M."/>
            <person name="Oren A."/>
            <person name="Chaudhuri R.R."/>
            <person name="La Ragione R."/>
            <person name="Hildebrand F."/>
            <person name="Pallen M.J."/>
        </authorList>
    </citation>
    <scope>NUCLEOTIDE SEQUENCE</scope>
    <source>
        <strain evidence="5">CHK152-2994</strain>
    </source>
</reference>
<proteinExistence type="inferred from homology"/>
<dbReference type="InterPro" id="IPR000994">
    <property type="entry name" value="Pept_M24"/>
</dbReference>
<evidence type="ECO:0000256" key="1">
    <source>
        <dbReference type="ARBA" id="ARBA00022723"/>
    </source>
</evidence>
<dbReference type="PANTHER" id="PTHR43763:SF6">
    <property type="entry name" value="XAA-PRO AMINOPEPTIDASE 1"/>
    <property type="match status" value="1"/>
</dbReference>
<name>A0A9D1FWZ5_9BACT</name>
<sequence>GEKIKNFDKYITSDVVYVDKATINAYDYTLLGKKARQIKENPVLAMRTVKTDAEIEHLKSAFARTDKTMYAIRNFINENDNISEYDVAKKLEELFYEFGAKNLSFKSIVAHNQNSALAHYSKSSKEEILKDGSLVLIDCGAYYEGGLATDITRVFVKGNPTDLQKQVYTTVLKAFLNAYNFKMSEETSGFEIDGLARQIFDENQIDGFVFNHGLGHGLGINVHEAPPSLSLNEIAKTPIKNNMCFTIEPGLYNKEHFGVRLENSCYLENGEIKSFTNMCYEKKLIDFSLLNEQEKEWLNAFEVL</sequence>
<comment type="similarity">
    <text evidence="3">Belongs to the peptidase M24B family.</text>
</comment>
<evidence type="ECO:0000313" key="5">
    <source>
        <dbReference type="EMBL" id="HIS83254.1"/>
    </source>
</evidence>
<reference evidence="5" key="1">
    <citation type="submission" date="2020-10" db="EMBL/GenBank/DDBJ databases">
        <authorList>
            <person name="Gilroy R."/>
        </authorList>
    </citation>
    <scope>NUCLEOTIDE SEQUENCE</scope>
    <source>
        <strain evidence="5">CHK152-2994</strain>
    </source>
</reference>
<feature type="domain" description="Peptidase M24" evidence="4">
    <location>
        <begin position="56"/>
        <end position="267"/>
    </location>
</feature>
<dbReference type="InterPro" id="IPR050422">
    <property type="entry name" value="X-Pro_aminopeptidase_P"/>
</dbReference>
<evidence type="ECO:0000259" key="4">
    <source>
        <dbReference type="Pfam" id="PF00557"/>
    </source>
</evidence>
<dbReference type="SUPFAM" id="SSF55920">
    <property type="entry name" value="Creatinase/aminopeptidase"/>
    <property type="match status" value="1"/>
</dbReference>
<dbReference type="Gene3D" id="3.90.230.10">
    <property type="entry name" value="Creatinase/methionine aminopeptidase superfamily"/>
    <property type="match status" value="1"/>
</dbReference>